<dbReference type="RefSeq" id="WP_245779207.1">
    <property type="nucleotide sequence ID" value="NZ_FOQH01000008.1"/>
</dbReference>
<keyword evidence="1" id="KW-1133">Transmembrane helix</keyword>
<dbReference type="AlphaFoldDB" id="A0A1I3JYU1"/>
<feature type="transmembrane region" description="Helical" evidence="1">
    <location>
        <begin position="20"/>
        <end position="37"/>
    </location>
</feature>
<accession>A0A1I3JYU1</accession>
<feature type="transmembrane region" description="Helical" evidence="1">
    <location>
        <begin position="92"/>
        <end position="113"/>
    </location>
</feature>
<gene>
    <name evidence="3" type="ORF">SAMN05216258_108219</name>
</gene>
<evidence type="ECO:0000313" key="4">
    <source>
        <dbReference type="Proteomes" id="UP000199377"/>
    </source>
</evidence>
<feature type="transmembrane region" description="Helical" evidence="1">
    <location>
        <begin position="57"/>
        <end position="80"/>
    </location>
</feature>
<proteinExistence type="predicted"/>
<organism evidence="3 4">
    <name type="scientific">Albimonas pacifica</name>
    <dbReference type="NCBI Taxonomy" id="1114924"/>
    <lineage>
        <taxon>Bacteria</taxon>
        <taxon>Pseudomonadati</taxon>
        <taxon>Pseudomonadota</taxon>
        <taxon>Alphaproteobacteria</taxon>
        <taxon>Rhodobacterales</taxon>
        <taxon>Paracoccaceae</taxon>
        <taxon>Albimonas</taxon>
    </lineage>
</organism>
<feature type="domain" description="DUF1206" evidence="2">
    <location>
        <begin position="192"/>
        <end position="260"/>
    </location>
</feature>
<evidence type="ECO:0000259" key="2">
    <source>
        <dbReference type="Pfam" id="PF06724"/>
    </source>
</evidence>
<name>A0A1I3JYU1_9RHOB</name>
<evidence type="ECO:0000313" key="3">
    <source>
        <dbReference type="EMBL" id="SFI65336.1"/>
    </source>
</evidence>
<evidence type="ECO:0000256" key="1">
    <source>
        <dbReference type="SAM" id="Phobius"/>
    </source>
</evidence>
<keyword evidence="1" id="KW-0812">Transmembrane</keyword>
<dbReference type="Pfam" id="PF06724">
    <property type="entry name" value="DUF1206"/>
    <property type="match status" value="3"/>
</dbReference>
<feature type="transmembrane region" description="Helical" evidence="1">
    <location>
        <begin position="232"/>
        <end position="257"/>
    </location>
</feature>
<reference evidence="3 4" key="1">
    <citation type="submission" date="2016-10" db="EMBL/GenBank/DDBJ databases">
        <authorList>
            <person name="de Groot N.N."/>
        </authorList>
    </citation>
    <scope>NUCLEOTIDE SEQUENCE [LARGE SCALE GENOMIC DNA]</scope>
    <source>
        <strain evidence="3 4">CGMCC 1.11030</strain>
    </source>
</reference>
<feature type="domain" description="DUF1206" evidence="2">
    <location>
        <begin position="96"/>
        <end position="168"/>
    </location>
</feature>
<feature type="transmembrane region" description="Helical" evidence="1">
    <location>
        <begin position="191"/>
        <end position="212"/>
    </location>
</feature>
<dbReference type="Proteomes" id="UP000199377">
    <property type="component" value="Unassembled WGS sequence"/>
</dbReference>
<dbReference type="InterPro" id="IPR009597">
    <property type="entry name" value="DUF1206"/>
</dbReference>
<feature type="domain" description="DUF1206" evidence="2">
    <location>
        <begin position="14"/>
        <end position="80"/>
    </location>
</feature>
<feature type="transmembrane region" description="Helical" evidence="1">
    <location>
        <begin position="144"/>
        <end position="164"/>
    </location>
</feature>
<dbReference type="STRING" id="1114924.SAMN05216258_108219"/>
<keyword evidence="1" id="KW-0472">Membrane</keyword>
<keyword evidence="4" id="KW-1185">Reference proteome</keyword>
<protein>
    <recommendedName>
        <fullName evidence="2">DUF1206 domain-containing protein</fullName>
    </recommendedName>
</protein>
<dbReference type="EMBL" id="FOQH01000008">
    <property type="protein sequence ID" value="SFI65336.1"/>
    <property type="molecule type" value="Genomic_DNA"/>
</dbReference>
<sequence length="283" mass="28424">MDKTPGWVVPAMRIGFFGRGLTYAVTGALAVSAAVYGGQAEGTTEALESLRGSPWGLAALAAVALGLACYAVWRLMAAAFDLDAHGGGAKGALARLGQVASGLIHLGIGVYAATLLLGLRIGGGGGEGGGGARSATAWLMGQPYGVWAVAAAGLVVIGAGGYYVHKGVSAGFRDKLHATPLTRRLDGVLRYGVAAQGAAVGVIGALLVWAAWTYDPDKAGGLGQALAALRGAAFGQALLGAMALGLVAFALFCWVMAAYGIVPRCRSDETPTLARRLEARAGA</sequence>